<evidence type="ECO:0000256" key="5">
    <source>
        <dbReference type="ARBA" id="ARBA00022630"/>
    </source>
</evidence>
<evidence type="ECO:0000256" key="17">
    <source>
        <dbReference type="ARBA" id="ARBA00076877"/>
    </source>
</evidence>
<dbReference type="PROSITE" id="PS51379">
    <property type="entry name" value="4FE4S_FER_2"/>
    <property type="match status" value="2"/>
</dbReference>
<feature type="domain" description="4Fe-4S ferredoxin-type" evidence="19">
    <location>
        <begin position="784"/>
        <end position="813"/>
    </location>
</feature>
<dbReference type="PANTHER" id="PTHR32154">
    <property type="entry name" value="PYRUVATE-FLAVODOXIN OXIDOREDUCTASE-RELATED"/>
    <property type="match status" value="1"/>
</dbReference>
<dbReference type="NCBIfam" id="TIGR02176">
    <property type="entry name" value="pyruv_ox_red"/>
    <property type="match status" value="1"/>
</dbReference>
<dbReference type="InterPro" id="IPR019752">
    <property type="entry name" value="Pyrv/ketoisovalerate_OxRed_cat"/>
</dbReference>
<evidence type="ECO:0000256" key="8">
    <source>
        <dbReference type="ARBA" id="ARBA00022827"/>
    </source>
</evidence>
<dbReference type="InterPro" id="IPR019456">
    <property type="entry name" value="Pyrv-flavodox_OxRtase_EKR"/>
</dbReference>
<evidence type="ECO:0000256" key="7">
    <source>
        <dbReference type="ARBA" id="ARBA00022723"/>
    </source>
</evidence>
<dbReference type="InterPro" id="IPR017927">
    <property type="entry name" value="FAD-bd_FR_type"/>
</dbReference>
<dbReference type="GO" id="GO:0050243">
    <property type="term" value="F:pyruvate dehydrogenase (NADP+) activity"/>
    <property type="evidence" value="ECO:0007669"/>
    <property type="project" value="UniProtKB-EC"/>
</dbReference>
<dbReference type="Gene3D" id="3.40.50.970">
    <property type="match status" value="3"/>
</dbReference>
<dbReference type="SUPFAM" id="SSF52518">
    <property type="entry name" value="Thiamin diphosphate-binding fold (THDP-binding)"/>
    <property type="match status" value="2"/>
</dbReference>
<dbReference type="InterPro" id="IPR017938">
    <property type="entry name" value="Riboflavin_synthase-like_b-brl"/>
</dbReference>
<dbReference type="InterPro" id="IPR001709">
    <property type="entry name" value="Flavoprot_Pyr_Nucl_cyt_Rdtase"/>
</dbReference>
<keyword evidence="13" id="KW-0411">Iron-sulfur</keyword>
<evidence type="ECO:0000256" key="13">
    <source>
        <dbReference type="ARBA" id="ARBA00023014"/>
    </source>
</evidence>
<dbReference type="Gene3D" id="3.40.920.10">
    <property type="entry name" value="Pyruvate-ferredoxin oxidoreductase, PFOR, domain III"/>
    <property type="match status" value="1"/>
</dbReference>
<evidence type="ECO:0000259" key="19">
    <source>
        <dbReference type="PROSITE" id="PS51379"/>
    </source>
</evidence>
<feature type="domain" description="Flavodoxin-like" evidence="18">
    <location>
        <begin position="1239"/>
        <end position="1383"/>
    </location>
</feature>
<evidence type="ECO:0000256" key="15">
    <source>
        <dbReference type="ARBA" id="ARBA00061065"/>
    </source>
</evidence>
<dbReference type="InterPro" id="IPR029039">
    <property type="entry name" value="Flavoprotein-like_sf"/>
</dbReference>
<dbReference type="Pfam" id="PF17147">
    <property type="entry name" value="PFOR_II"/>
    <property type="match status" value="1"/>
</dbReference>
<dbReference type="Gene3D" id="3.30.70.20">
    <property type="match status" value="1"/>
</dbReference>
<dbReference type="CDD" id="cd07034">
    <property type="entry name" value="TPP_PYR_PFOR_IOR-alpha_like"/>
    <property type="match status" value="1"/>
</dbReference>
<dbReference type="Gene3D" id="3.40.50.920">
    <property type="match status" value="1"/>
</dbReference>
<feature type="domain" description="4Fe-4S ferredoxin-type" evidence="19">
    <location>
        <begin position="725"/>
        <end position="754"/>
    </location>
</feature>
<keyword evidence="11" id="KW-0560">Oxidoreductase</keyword>
<dbReference type="Pfam" id="PF01558">
    <property type="entry name" value="POR"/>
    <property type="match status" value="1"/>
</dbReference>
<evidence type="ECO:0000256" key="3">
    <source>
        <dbReference type="ARBA" id="ARBA00022448"/>
    </source>
</evidence>
<keyword evidence="12" id="KW-0408">Iron</keyword>
<reference evidence="21" key="1">
    <citation type="submission" date="2021-02" db="EMBL/GenBank/DDBJ databases">
        <authorList>
            <person name="Dougan E. K."/>
            <person name="Rhodes N."/>
            <person name="Thang M."/>
            <person name="Chan C."/>
        </authorList>
    </citation>
    <scope>NUCLEOTIDE SEQUENCE</scope>
</reference>
<keyword evidence="9" id="KW-0521">NADP</keyword>
<dbReference type="PROSITE" id="PS00198">
    <property type="entry name" value="4FE4S_FER_1"/>
    <property type="match status" value="1"/>
</dbReference>
<comment type="cofactor">
    <cofactor evidence="2">
        <name>FAD</name>
        <dbReference type="ChEBI" id="CHEBI:57692"/>
    </cofactor>
</comment>
<dbReference type="InterPro" id="IPR023173">
    <property type="entry name" value="NADPH_Cyt_P450_Rdtase_alpha"/>
</dbReference>
<dbReference type="PANTHER" id="PTHR32154:SF0">
    <property type="entry name" value="PYRUVATE-FLAVODOXIN OXIDOREDUCTASE-RELATED"/>
    <property type="match status" value="1"/>
</dbReference>
<keyword evidence="10" id="KW-0249">Electron transport</keyword>
<keyword evidence="7" id="KW-0479">Metal-binding</keyword>
<evidence type="ECO:0000256" key="6">
    <source>
        <dbReference type="ARBA" id="ARBA00022643"/>
    </source>
</evidence>
<dbReference type="InterPro" id="IPR039261">
    <property type="entry name" value="FNR_nucleotide-bd"/>
</dbReference>
<evidence type="ECO:0000256" key="2">
    <source>
        <dbReference type="ARBA" id="ARBA00001974"/>
    </source>
</evidence>
<evidence type="ECO:0000256" key="4">
    <source>
        <dbReference type="ARBA" id="ARBA00022485"/>
    </source>
</evidence>
<protein>
    <recommendedName>
        <fullName evidence="16">pyruvate dehydrogenase (NADP(+))</fullName>
        <ecNumber evidence="16">1.2.1.51</ecNumber>
    </recommendedName>
    <alternativeName>
        <fullName evidence="17">Pyruvate:NADP(+) oxidoreductase</fullName>
    </alternativeName>
</protein>
<evidence type="ECO:0000256" key="14">
    <source>
        <dbReference type="ARBA" id="ARBA00053024"/>
    </source>
</evidence>
<evidence type="ECO:0000256" key="9">
    <source>
        <dbReference type="ARBA" id="ARBA00022857"/>
    </source>
</evidence>
<dbReference type="InterPro" id="IPR011895">
    <property type="entry name" value="Pyrv_flavodox_OxRed"/>
</dbReference>
<evidence type="ECO:0000256" key="10">
    <source>
        <dbReference type="ARBA" id="ARBA00022982"/>
    </source>
</evidence>
<dbReference type="Gene3D" id="1.20.990.10">
    <property type="entry name" value="NADPH-cytochrome p450 Reductase, Chain A, domain 3"/>
    <property type="match status" value="1"/>
</dbReference>
<dbReference type="GO" id="GO:0006979">
    <property type="term" value="P:response to oxidative stress"/>
    <property type="evidence" value="ECO:0007669"/>
    <property type="project" value="TreeGrafter"/>
</dbReference>
<dbReference type="InterPro" id="IPR003097">
    <property type="entry name" value="CysJ-like_FAD-binding"/>
</dbReference>
<comment type="cofactor">
    <cofactor evidence="1">
        <name>FMN</name>
        <dbReference type="ChEBI" id="CHEBI:58210"/>
    </cofactor>
</comment>
<dbReference type="SUPFAM" id="SSF63380">
    <property type="entry name" value="Riboflavin synthase domain-like"/>
    <property type="match status" value="1"/>
</dbReference>
<dbReference type="FunFam" id="3.40.920.10:FF:000001">
    <property type="entry name" value="Pyruvate:ferredoxin (Flavodoxin) oxidoreductase"/>
    <property type="match status" value="1"/>
</dbReference>
<accession>A0A812XZU8</accession>
<dbReference type="InterPro" id="IPR017896">
    <property type="entry name" value="4Fe4S_Fe-S-bd"/>
</dbReference>
<dbReference type="Gene3D" id="3.40.50.360">
    <property type="match status" value="1"/>
</dbReference>
<dbReference type="InterPro" id="IPR029061">
    <property type="entry name" value="THDP-binding"/>
</dbReference>
<evidence type="ECO:0000256" key="16">
    <source>
        <dbReference type="ARBA" id="ARBA00067011"/>
    </source>
</evidence>
<sequence length="1811" mass="200319">PSEHPERLASLNAGVADVEYEQFLKTKEVQRAMFKAENKTIVHQCADTDVIHATEGSIACIDGNQAAAHVAYALSDCAFIYPITPSSPMGEMVDEWAAQGLINCYGQKLSVTEMQSEAGAAGALHGALKAGALGELLPCVMHVAARALAGQALSIFGDHSDVMACRSTGWAMLASESVEMVQYNALVSHLVSMERRVPVQHFFDGFRTSHEVNKVKLVDYSTMKDFINWDAIKEHHDLAMNPRHPHVQGTSQGPDIFFQCVEAGNSFYDGLADLFEAKSRLVEAKTGVHYALYGYDGHPEATHVIVVMGSGAVTCSETAKYLQEKGQKVGVLKVRLFRPWDTARFMAALPKTTQRICVLDRTKEQGSQGEPLFLEVSATLQLTARSDIVCIGGRYGLGSKEFTPNMVLSIYENLAKETPKPRFTVGINDDVTNLSLPVGDWLDVLPQGTTECMFYGLGSDGTVGANKSAVKMIAMGTELYAQAYFEYDAKKSGGVTISHLRFGPKPIHAPYNVRSANYLAVHKSSYVSSYDMTRYLKPNGVCVINCSWTPAELEQHLPVKMRRDLAVKQAKLYIIDATQIAVKAGLGKRINMIMQSVFFKLSGVMPYEEAIEMLKKSIKKMYGKKGDAVVKMNIDGVDASVTGIIECPIPSSWASLDVEEESKGASTQAKGPRTIVDLSSEQFAKQIQSHCNNLDGNALPVSTFVPGGRVPLGTSQYEKRGIAINVPTVDMDKCTQCNKCSLICPHAAVRPFLATTQELSKAPQDFRTGSRAAIGGGVLDNFQYRIQVSPWDCTGCELCVRICPADALKLSPAGQVIEKEEPNWNFAVTLPDRGDEIDKTTVKGACEGCGETPHVKLMTQLFGDRLVIANATGCSSIWGGSNPSFPYTVNSKGEGPAWANSLFEDNAEFGFGMRKAFKQRRDYLAMQVEDTLGDKTVVMSDELRQALQQYLVMRKEQMHDLLLPRGRSIYHQIMEKLEPLLQKEKDSHPKLKYLHAMEDMFGRSSFWMVGGDGWAYDIGYGGLDHVIASEEHVNILVLDTEMYSNTGGQASKSTPKGAMAKFAEGGKLTQKKDLGQLAMTYKNVYVASICVHVNPQQAVRAMLEADAYAGPSIILAYSPCISQGFPMAESIQHCQMAVDSGYWPLYRYNPEALAHGNNPFQLDSKKIKGDLFKFLAKENRFAAVMRRDPKHAQELDDKLKDNLVQKNHLLQVLNKEDLEGQFHKLVEGLSDASSAGNSVTILYGSETGNSEEQAKNLMQDIMARGLKATCSAMDDFDFEELPNQKIVILVVSTCGLGEYPANCKQTWMKLQSQDLPMSWLSGTKFAVFGLGDSTYSQFCVAAIGFDTRLGELGGQRLLKRGVGDDRDEDRYYTGWEAWLPELWQVLGLPQLPLSQEAPAACYRVDVSPGAVDKPPVSDDDIIPPGATKLTLLHNSVLTGDAKYDRDIRHYEFKIEGTSVSYKTGESLAIWPRNPVDKVLEFCTDMGLDAGQQLRVLPLEGARNWCPMDLNVRQLFSHVLDIFGKPNRKFFETLSLFASDEKERSQLRSVVENSAEGQALYRDLTHDFAHHADVLRKFKSARPPIEQLLNMIPVLKPRSYSIASSPLMHPDKIQLCVVLVDWKVESTQELRIGECTGYLRGQSPGASIMCAVRQSAIVLPKDPCSPVLMAGMGTGLAPWRAVTQERICQHRQGQKVGPCMLFFGARYAIEYLYKDEFESYVKEGVLSMHTAFSREQARKIYVQHRIMEAGEKVAEYMLRQNGHFYVCGSARQDIYTAMKEVMMASERVGEEDAEAILSNLKMEGRYTVEAWS</sequence>
<dbReference type="Gene3D" id="2.40.30.10">
    <property type="entry name" value="Translation factors"/>
    <property type="match status" value="1"/>
</dbReference>
<dbReference type="Proteomes" id="UP000649617">
    <property type="component" value="Unassembled WGS sequence"/>
</dbReference>
<keyword evidence="8" id="KW-0274">FAD</keyword>
<comment type="similarity">
    <text evidence="15">In the N-terminal section; belongs to the pyruvate:ferredoxin/flavodoxin oxidoreductase family.</text>
</comment>
<dbReference type="PROSITE" id="PS51384">
    <property type="entry name" value="FAD_FR"/>
    <property type="match status" value="1"/>
</dbReference>
<dbReference type="InterPro" id="IPR001433">
    <property type="entry name" value="OxRdtase_FAD/NAD-bd"/>
</dbReference>
<evidence type="ECO:0000259" key="18">
    <source>
        <dbReference type="PROSITE" id="PS50902"/>
    </source>
</evidence>
<keyword evidence="5" id="KW-0285">Flavoprotein</keyword>
<evidence type="ECO:0000256" key="1">
    <source>
        <dbReference type="ARBA" id="ARBA00001917"/>
    </source>
</evidence>
<comment type="catalytic activity">
    <reaction evidence="14">
        <text>pyruvate + NADP(+) + CoA = acetyl-CoA + CO2 + NADPH</text>
        <dbReference type="Rhea" id="RHEA:17425"/>
        <dbReference type="ChEBI" id="CHEBI:15361"/>
        <dbReference type="ChEBI" id="CHEBI:16526"/>
        <dbReference type="ChEBI" id="CHEBI:57287"/>
        <dbReference type="ChEBI" id="CHEBI:57288"/>
        <dbReference type="ChEBI" id="CHEBI:57783"/>
        <dbReference type="ChEBI" id="CHEBI:58349"/>
        <dbReference type="EC" id="1.2.1.51"/>
    </reaction>
</comment>
<evidence type="ECO:0000313" key="22">
    <source>
        <dbReference type="Proteomes" id="UP000649617"/>
    </source>
</evidence>
<dbReference type="EMBL" id="CAJNIZ010047354">
    <property type="protein sequence ID" value="CAE7766639.1"/>
    <property type="molecule type" value="Genomic_DNA"/>
</dbReference>
<keyword evidence="6" id="KW-0288">FMN</keyword>
<dbReference type="InterPro" id="IPR050722">
    <property type="entry name" value="Pyruvate:ferred/Flavod_OxRd"/>
</dbReference>
<dbReference type="Pfam" id="PF00175">
    <property type="entry name" value="NAD_binding_1"/>
    <property type="match status" value="1"/>
</dbReference>
<dbReference type="OrthoDB" id="1688044at2759"/>
<dbReference type="SUPFAM" id="SSF54862">
    <property type="entry name" value="4Fe-4S ferredoxins"/>
    <property type="match status" value="1"/>
</dbReference>
<dbReference type="SUPFAM" id="SSF52218">
    <property type="entry name" value="Flavoproteins"/>
    <property type="match status" value="1"/>
</dbReference>
<dbReference type="FunFam" id="3.30.70.20:FF:000022">
    <property type="entry name" value="Pyruvate:ferredoxin (Flavodoxin) oxidoreductase"/>
    <property type="match status" value="1"/>
</dbReference>
<evidence type="ECO:0000313" key="21">
    <source>
        <dbReference type="EMBL" id="CAE7766639.1"/>
    </source>
</evidence>
<dbReference type="InterPro" id="IPR002880">
    <property type="entry name" value="Pyrv_Fd/Flavodoxin_OxRdtase_N"/>
</dbReference>
<dbReference type="PRINTS" id="PR00369">
    <property type="entry name" value="FLAVODOXIN"/>
</dbReference>
<dbReference type="GO" id="GO:0010181">
    <property type="term" value="F:FMN binding"/>
    <property type="evidence" value="ECO:0007669"/>
    <property type="project" value="InterPro"/>
</dbReference>
<proteinExistence type="inferred from homology"/>
<dbReference type="SUPFAM" id="SSF53323">
    <property type="entry name" value="Pyruvate-ferredoxin oxidoreductase, PFOR, domain III"/>
    <property type="match status" value="1"/>
</dbReference>
<organism evidence="21 22">
    <name type="scientific">Symbiodinium pilosum</name>
    <name type="common">Dinoflagellate</name>
    <dbReference type="NCBI Taxonomy" id="2952"/>
    <lineage>
        <taxon>Eukaryota</taxon>
        <taxon>Sar</taxon>
        <taxon>Alveolata</taxon>
        <taxon>Dinophyceae</taxon>
        <taxon>Suessiales</taxon>
        <taxon>Symbiodiniaceae</taxon>
        <taxon>Symbiodinium</taxon>
    </lineage>
</organism>
<dbReference type="Pfam" id="PF10371">
    <property type="entry name" value="EKR"/>
    <property type="match status" value="1"/>
</dbReference>
<dbReference type="EC" id="1.2.1.51" evidence="16"/>
<evidence type="ECO:0000259" key="20">
    <source>
        <dbReference type="PROSITE" id="PS51384"/>
    </source>
</evidence>
<keyword evidence="22" id="KW-1185">Reference proteome</keyword>
<dbReference type="Pfam" id="PF01855">
    <property type="entry name" value="POR_N"/>
    <property type="match status" value="1"/>
</dbReference>
<dbReference type="Pfam" id="PF00667">
    <property type="entry name" value="FAD_binding_1"/>
    <property type="match status" value="1"/>
</dbReference>
<dbReference type="GO" id="GO:0022900">
    <property type="term" value="P:electron transport chain"/>
    <property type="evidence" value="ECO:0007669"/>
    <property type="project" value="InterPro"/>
</dbReference>
<dbReference type="SUPFAM" id="SSF52922">
    <property type="entry name" value="TK C-terminal domain-like"/>
    <property type="match status" value="1"/>
</dbReference>
<keyword evidence="4" id="KW-0004">4Fe-4S</keyword>
<dbReference type="PRINTS" id="PR00371">
    <property type="entry name" value="FPNCR"/>
</dbReference>
<dbReference type="Pfam" id="PF00258">
    <property type="entry name" value="Flavodoxin_1"/>
    <property type="match status" value="1"/>
</dbReference>
<dbReference type="InterPro" id="IPR009014">
    <property type="entry name" value="Transketo_C/PFOR_II"/>
</dbReference>
<feature type="non-terminal residue" evidence="21">
    <location>
        <position position="1811"/>
    </location>
</feature>
<gene>
    <name evidence="21" type="primary">PFOR</name>
    <name evidence="21" type="ORF">SPIL2461_LOCUS22495</name>
</gene>
<dbReference type="GO" id="GO:0005506">
    <property type="term" value="F:iron ion binding"/>
    <property type="evidence" value="ECO:0007669"/>
    <property type="project" value="InterPro"/>
</dbReference>
<dbReference type="InterPro" id="IPR002869">
    <property type="entry name" value="Pyrv_flavodox_OxRed_cen"/>
</dbReference>
<dbReference type="InterPro" id="IPR008254">
    <property type="entry name" value="Flavodoxin/NO_synth"/>
</dbReference>
<comment type="caution">
    <text evidence="21">The sequence shown here is derived from an EMBL/GenBank/DDBJ whole genome shotgun (WGS) entry which is preliminary data.</text>
</comment>
<evidence type="ECO:0000256" key="12">
    <source>
        <dbReference type="ARBA" id="ARBA00023004"/>
    </source>
</evidence>
<dbReference type="FunFam" id="3.40.50.920:FF:000007">
    <property type="entry name" value="Pyruvate:ferredoxin (Flavodoxin) oxidoreductase"/>
    <property type="match status" value="1"/>
</dbReference>
<dbReference type="InterPro" id="IPR017900">
    <property type="entry name" value="4Fe4S_Fe_S_CS"/>
</dbReference>
<evidence type="ECO:0000256" key="11">
    <source>
        <dbReference type="ARBA" id="ARBA00023002"/>
    </source>
</evidence>
<name>A0A812XZU8_SYMPI</name>
<dbReference type="SMART" id="SM00890">
    <property type="entry name" value="EKR"/>
    <property type="match status" value="1"/>
</dbReference>
<feature type="domain" description="FAD-binding FR-type" evidence="20">
    <location>
        <begin position="1424"/>
        <end position="1659"/>
    </location>
</feature>
<keyword evidence="3" id="KW-0813">Transport</keyword>
<dbReference type="SUPFAM" id="SSF52343">
    <property type="entry name" value="Ferredoxin reductase-like, C-terminal NADP-linked domain"/>
    <property type="match status" value="1"/>
</dbReference>
<dbReference type="PROSITE" id="PS50902">
    <property type="entry name" value="FLAVODOXIN_LIKE"/>
    <property type="match status" value="1"/>
</dbReference>
<dbReference type="Gene3D" id="3.40.50.80">
    <property type="entry name" value="Nucleotide-binding domain of ferredoxin-NADP reductase (FNR) module"/>
    <property type="match status" value="1"/>
</dbReference>
<dbReference type="Pfam" id="PF13237">
    <property type="entry name" value="Fer4_10"/>
    <property type="match status" value="1"/>
</dbReference>
<dbReference type="InterPro" id="IPR033412">
    <property type="entry name" value="PFOR_II"/>
</dbReference>
<dbReference type="InterPro" id="IPR001094">
    <property type="entry name" value="Flavdoxin-like"/>
</dbReference>
<dbReference type="GO" id="GO:0051539">
    <property type="term" value="F:4 iron, 4 sulfur cluster binding"/>
    <property type="evidence" value="ECO:0007669"/>
    <property type="project" value="UniProtKB-KW"/>
</dbReference>